<protein>
    <submittedName>
        <fullName evidence="2">SIMPL domain-containing protein</fullName>
    </submittedName>
</protein>
<proteinExistence type="predicted"/>
<dbReference type="Pfam" id="PF04402">
    <property type="entry name" value="SIMPL"/>
    <property type="match status" value="1"/>
</dbReference>
<keyword evidence="3" id="KW-1185">Reference proteome</keyword>
<dbReference type="PANTHER" id="PTHR34387">
    <property type="entry name" value="SLR1258 PROTEIN"/>
    <property type="match status" value="1"/>
</dbReference>
<dbReference type="Proteomes" id="UP000477680">
    <property type="component" value="Chromosome"/>
</dbReference>
<reference evidence="2 3" key="1">
    <citation type="submission" date="2020-02" db="EMBL/GenBank/DDBJ databases">
        <title>Genome sequencing for Kineobactrum sp. M2.</title>
        <authorList>
            <person name="Park S.-J."/>
        </authorList>
    </citation>
    <scope>NUCLEOTIDE SEQUENCE [LARGE SCALE GENOMIC DNA]</scope>
    <source>
        <strain evidence="2 3">M2</strain>
    </source>
</reference>
<feature type="chain" id="PRO_5025545938" evidence="1">
    <location>
        <begin position="31"/>
        <end position="247"/>
    </location>
</feature>
<keyword evidence="1" id="KW-0732">Signal</keyword>
<dbReference type="Gene3D" id="3.30.70.2970">
    <property type="entry name" value="Protein of unknown function (DUF541), domain 2"/>
    <property type="match status" value="1"/>
</dbReference>
<sequence length="247" mass="26443">MIIREASGLKTALAGLLVLAALAGSHPAAAAESEPQPRLRVTGEGTASVEPDMALLHLTVTREGDSARAALDANSAAMKEVLAAMRAQGIAGRDLQTANFSIEPRYQHQPRNQSGVQEPPRIVGYMVRNSLTVRLRDIARLGAVLDESVSLGVNEGGNIQFLNDDPAEAMTQARQQAVRDALARGRTLAEAAGVKLGRILEISERVRQQQPMPMARMAMEKAYDSVPVAVGENSYQVMVDVVLALEQ</sequence>
<evidence type="ECO:0000256" key="1">
    <source>
        <dbReference type="SAM" id="SignalP"/>
    </source>
</evidence>
<dbReference type="InterPro" id="IPR052022">
    <property type="entry name" value="26kDa_periplasmic_antigen"/>
</dbReference>
<dbReference type="Gene3D" id="3.30.110.170">
    <property type="entry name" value="Protein of unknown function (DUF541), domain 1"/>
    <property type="match status" value="1"/>
</dbReference>
<dbReference type="KEGG" id="kim:G3T16_03420"/>
<name>A0A6C0TXT6_9GAMM</name>
<dbReference type="AlphaFoldDB" id="A0A6C0TXT6"/>
<organism evidence="2 3">
    <name type="scientific">Kineobactrum salinum</name>
    <dbReference type="NCBI Taxonomy" id="2708301"/>
    <lineage>
        <taxon>Bacteria</taxon>
        <taxon>Pseudomonadati</taxon>
        <taxon>Pseudomonadota</taxon>
        <taxon>Gammaproteobacteria</taxon>
        <taxon>Cellvibrionales</taxon>
        <taxon>Halieaceae</taxon>
        <taxon>Kineobactrum</taxon>
    </lineage>
</organism>
<dbReference type="InterPro" id="IPR007497">
    <property type="entry name" value="SIMPL/DUF541"/>
</dbReference>
<evidence type="ECO:0000313" key="3">
    <source>
        <dbReference type="Proteomes" id="UP000477680"/>
    </source>
</evidence>
<dbReference type="RefSeq" id="WP_163493836.1">
    <property type="nucleotide sequence ID" value="NZ_CP048711.1"/>
</dbReference>
<dbReference type="GO" id="GO:0006974">
    <property type="term" value="P:DNA damage response"/>
    <property type="evidence" value="ECO:0007669"/>
    <property type="project" value="TreeGrafter"/>
</dbReference>
<evidence type="ECO:0000313" key="2">
    <source>
        <dbReference type="EMBL" id="QIB64586.1"/>
    </source>
</evidence>
<dbReference type="PANTHER" id="PTHR34387:SF1">
    <property type="entry name" value="PERIPLASMIC IMMUNOGENIC PROTEIN"/>
    <property type="match status" value="1"/>
</dbReference>
<dbReference type="EMBL" id="CP048711">
    <property type="protein sequence ID" value="QIB64586.1"/>
    <property type="molecule type" value="Genomic_DNA"/>
</dbReference>
<gene>
    <name evidence="2" type="ORF">G3T16_03420</name>
</gene>
<feature type="signal peptide" evidence="1">
    <location>
        <begin position="1"/>
        <end position="30"/>
    </location>
</feature>
<accession>A0A6C0TXT6</accession>